<dbReference type="PANTHER" id="PTHR44520:SF1">
    <property type="entry name" value="TWO-COMPONENT SYSTEM REGULATORY PROTEIN"/>
    <property type="match status" value="1"/>
</dbReference>
<dbReference type="InterPro" id="IPR052893">
    <property type="entry name" value="TCS_response_regulator"/>
</dbReference>
<dbReference type="eggNOG" id="COG0784">
    <property type="taxonomic scope" value="Bacteria"/>
</dbReference>
<sequence>MYDPTQRIILLVEDNADDELMTLRAFRKSNIHNPVVVVRDGAEAIDYLFIQGKHANRNPDIRPQVILLDLHLPRIDGLEVLRRIRAHEQTRTLPVVVLTSSKEERDLVDSYQLGVNSFVHKPVDVSSFFEAVRQLGMYWLVLNEMPLPRRGS</sequence>
<dbReference type="Pfam" id="PF00072">
    <property type="entry name" value="Response_reg"/>
    <property type="match status" value="1"/>
</dbReference>
<dbReference type="InterPro" id="IPR001789">
    <property type="entry name" value="Sig_transdc_resp-reg_receiver"/>
</dbReference>
<dbReference type="SMART" id="SM00448">
    <property type="entry name" value="REC"/>
    <property type="match status" value="1"/>
</dbReference>
<dbReference type="RefSeq" id="WP_002625594.1">
    <property type="nucleotide sequence ID" value="NZ_ANAH02000015.1"/>
</dbReference>
<feature type="modified residue" description="4-aspartylphosphate" evidence="1">
    <location>
        <position position="69"/>
    </location>
</feature>
<name>S9P9D3_CYSF2</name>
<comment type="caution">
    <text evidence="3">The sequence shown here is derived from an EMBL/GenBank/DDBJ whole genome shotgun (WGS) entry which is preliminary data.</text>
</comment>
<reference evidence="3" key="1">
    <citation type="submission" date="2013-05" db="EMBL/GenBank/DDBJ databases">
        <title>Genome assembly of Cystobacter fuscus DSM 2262.</title>
        <authorList>
            <person name="Sharma G."/>
            <person name="Khatri I."/>
            <person name="Kaur C."/>
            <person name="Mayilraj S."/>
            <person name="Subramanian S."/>
        </authorList>
    </citation>
    <scope>NUCLEOTIDE SEQUENCE [LARGE SCALE GENOMIC DNA]</scope>
    <source>
        <strain evidence="3">DSM 2262</strain>
    </source>
</reference>
<evidence type="ECO:0000256" key="1">
    <source>
        <dbReference type="PROSITE-ProRule" id="PRU00169"/>
    </source>
</evidence>
<dbReference type="OrthoDB" id="9793549at2"/>
<keyword evidence="4" id="KW-1185">Reference proteome</keyword>
<gene>
    <name evidence="3" type="ORF">D187_002455</name>
</gene>
<dbReference type="InterPro" id="IPR011006">
    <property type="entry name" value="CheY-like_superfamily"/>
</dbReference>
<dbReference type="CDD" id="cd17557">
    <property type="entry name" value="REC_Rcp-like"/>
    <property type="match status" value="1"/>
</dbReference>
<feature type="domain" description="Response regulatory" evidence="2">
    <location>
        <begin position="8"/>
        <end position="136"/>
    </location>
</feature>
<protein>
    <submittedName>
        <fullName evidence="3">Two-component response regulator</fullName>
    </submittedName>
</protein>
<proteinExistence type="predicted"/>
<dbReference type="AlphaFoldDB" id="S9P9D3"/>
<organism evidence="3 4">
    <name type="scientific">Cystobacter fuscus (strain ATCC 25194 / DSM 2262 / NBRC 100088 / M29)</name>
    <dbReference type="NCBI Taxonomy" id="1242864"/>
    <lineage>
        <taxon>Bacteria</taxon>
        <taxon>Pseudomonadati</taxon>
        <taxon>Myxococcota</taxon>
        <taxon>Myxococcia</taxon>
        <taxon>Myxococcales</taxon>
        <taxon>Cystobacterineae</taxon>
        <taxon>Archangiaceae</taxon>
        <taxon>Cystobacter</taxon>
    </lineage>
</organism>
<dbReference type="Gene3D" id="3.40.50.2300">
    <property type="match status" value="1"/>
</dbReference>
<dbReference type="SUPFAM" id="SSF52172">
    <property type="entry name" value="CheY-like"/>
    <property type="match status" value="1"/>
</dbReference>
<evidence type="ECO:0000313" key="3">
    <source>
        <dbReference type="EMBL" id="EPX59711.1"/>
    </source>
</evidence>
<accession>S9P9D3</accession>
<dbReference type="Proteomes" id="UP000011682">
    <property type="component" value="Unassembled WGS sequence"/>
</dbReference>
<evidence type="ECO:0000313" key="4">
    <source>
        <dbReference type="Proteomes" id="UP000011682"/>
    </source>
</evidence>
<dbReference type="EMBL" id="ANAH02000015">
    <property type="protein sequence ID" value="EPX59711.1"/>
    <property type="molecule type" value="Genomic_DNA"/>
</dbReference>
<evidence type="ECO:0000259" key="2">
    <source>
        <dbReference type="PROSITE" id="PS50110"/>
    </source>
</evidence>
<dbReference type="GO" id="GO:0000160">
    <property type="term" value="P:phosphorelay signal transduction system"/>
    <property type="evidence" value="ECO:0007669"/>
    <property type="project" value="InterPro"/>
</dbReference>
<dbReference type="PROSITE" id="PS50110">
    <property type="entry name" value="RESPONSE_REGULATORY"/>
    <property type="match status" value="1"/>
</dbReference>
<dbReference type="PANTHER" id="PTHR44520">
    <property type="entry name" value="RESPONSE REGULATOR RCP1-RELATED"/>
    <property type="match status" value="1"/>
</dbReference>
<keyword evidence="1" id="KW-0597">Phosphoprotein</keyword>